<keyword evidence="1" id="KW-0677">Repeat</keyword>
<keyword evidence="3" id="KW-1185">Reference proteome</keyword>
<dbReference type="GeneID" id="111429695"/>
<dbReference type="AlphaFoldDB" id="A0A6J1E3U0"/>
<evidence type="ECO:0000256" key="1">
    <source>
        <dbReference type="ARBA" id="ARBA00022737"/>
    </source>
</evidence>
<evidence type="ECO:0000256" key="2">
    <source>
        <dbReference type="PROSITE-ProRule" id="PRU00708"/>
    </source>
</evidence>
<accession>A0A6J1E3U0</accession>
<dbReference type="Proteomes" id="UP000504609">
    <property type="component" value="Unplaced"/>
</dbReference>
<dbReference type="InterPro" id="IPR046960">
    <property type="entry name" value="PPR_At4g14850-like_plant"/>
</dbReference>
<dbReference type="Pfam" id="PF13041">
    <property type="entry name" value="PPR_2"/>
    <property type="match status" value="1"/>
</dbReference>
<sequence>MWGCDEAKKVFEEIGEKNICTWNVLISGYVMNGQGGAALQAFSMMLMEIFKPDEVTFLGVFCACCHQGLVTDRAGLLEEALELIQSTSMEPSLHWSRPVPITVRSHVDWN</sequence>
<dbReference type="GO" id="GO:0003723">
    <property type="term" value="F:RNA binding"/>
    <property type="evidence" value="ECO:0007669"/>
    <property type="project" value="InterPro"/>
</dbReference>
<feature type="repeat" description="PPR" evidence="2">
    <location>
        <begin position="18"/>
        <end position="52"/>
    </location>
</feature>
<organism evidence="3 4">
    <name type="scientific">Cucurbita moschata</name>
    <name type="common">Winter crookneck squash</name>
    <name type="synonym">Cucurbita pepo var. moschata</name>
    <dbReference type="NCBI Taxonomy" id="3662"/>
    <lineage>
        <taxon>Eukaryota</taxon>
        <taxon>Viridiplantae</taxon>
        <taxon>Streptophyta</taxon>
        <taxon>Embryophyta</taxon>
        <taxon>Tracheophyta</taxon>
        <taxon>Spermatophyta</taxon>
        <taxon>Magnoliopsida</taxon>
        <taxon>eudicotyledons</taxon>
        <taxon>Gunneridae</taxon>
        <taxon>Pentapetalae</taxon>
        <taxon>rosids</taxon>
        <taxon>fabids</taxon>
        <taxon>Cucurbitales</taxon>
        <taxon>Cucurbitaceae</taxon>
        <taxon>Cucurbiteae</taxon>
        <taxon>Cucurbita</taxon>
    </lineage>
</organism>
<reference evidence="4" key="1">
    <citation type="submission" date="2025-08" db="UniProtKB">
        <authorList>
            <consortium name="RefSeq"/>
        </authorList>
    </citation>
    <scope>IDENTIFICATION</scope>
    <source>
        <tissue evidence="4">Young leaves</tissue>
    </source>
</reference>
<dbReference type="KEGG" id="cmos:111429695"/>
<dbReference type="RefSeq" id="XP_022921403.1">
    <property type="nucleotide sequence ID" value="XM_023065635.1"/>
</dbReference>
<dbReference type="PROSITE" id="PS51375">
    <property type="entry name" value="PPR"/>
    <property type="match status" value="1"/>
</dbReference>
<dbReference type="InterPro" id="IPR011990">
    <property type="entry name" value="TPR-like_helical_dom_sf"/>
</dbReference>
<dbReference type="Gene3D" id="1.25.40.10">
    <property type="entry name" value="Tetratricopeptide repeat domain"/>
    <property type="match status" value="1"/>
</dbReference>
<gene>
    <name evidence="4" type="primary">LOC111429695</name>
</gene>
<protein>
    <submittedName>
        <fullName evidence="4">Pentatricopeptide repeat-containing protein At2g44880-like</fullName>
    </submittedName>
</protein>
<evidence type="ECO:0000313" key="3">
    <source>
        <dbReference type="Proteomes" id="UP000504609"/>
    </source>
</evidence>
<proteinExistence type="predicted"/>
<dbReference type="PANTHER" id="PTHR47926">
    <property type="entry name" value="PENTATRICOPEPTIDE REPEAT-CONTAINING PROTEIN"/>
    <property type="match status" value="1"/>
</dbReference>
<dbReference type="NCBIfam" id="TIGR00756">
    <property type="entry name" value="PPR"/>
    <property type="match status" value="1"/>
</dbReference>
<name>A0A6J1E3U0_CUCMO</name>
<dbReference type="PANTHER" id="PTHR47926:SF447">
    <property type="entry name" value="DYW DOMAIN-CONTAINING PROTEIN"/>
    <property type="match status" value="1"/>
</dbReference>
<dbReference type="GO" id="GO:0009451">
    <property type="term" value="P:RNA modification"/>
    <property type="evidence" value="ECO:0007669"/>
    <property type="project" value="InterPro"/>
</dbReference>
<dbReference type="InterPro" id="IPR002885">
    <property type="entry name" value="PPR_rpt"/>
</dbReference>
<evidence type="ECO:0000313" key="4">
    <source>
        <dbReference type="RefSeq" id="XP_022921403.1"/>
    </source>
</evidence>